<evidence type="ECO:0000256" key="3">
    <source>
        <dbReference type="ARBA" id="ARBA00012438"/>
    </source>
</evidence>
<evidence type="ECO:0000256" key="4">
    <source>
        <dbReference type="ARBA" id="ARBA00022553"/>
    </source>
</evidence>
<evidence type="ECO:0000259" key="14">
    <source>
        <dbReference type="PROSITE" id="PS50112"/>
    </source>
</evidence>
<keyword evidence="8 16" id="KW-0418">Kinase</keyword>
<keyword evidence="11" id="KW-0902">Two-component regulatory system</keyword>
<organism evidence="16 17">
    <name type="scientific">Paraglaciecola aquimarina</name>
    <dbReference type="NCBI Taxonomy" id="1235557"/>
    <lineage>
        <taxon>Bacteria</taxon>
        <taxon>Pseudomonadati</taxon>
        <taxon>Pseudomonadota</taxon>
        <taxon>Gammaproteobacteria</taxon>
        <taxon>Alteromonadales</taxon>
        <taxon>Alteromonadaceae</taxon>
        <taxon>Paraglaciecola</taxon>
    </lineage>
</organism>
<evidence type="ECO:0000256" key="8">
    <source>
        <dbReference type="ARBA" id="ARBA00022777"/>
    </source>
</evidence>
<evidence type="ECO:0000313" key="16">
    <source>
        <dbReference type="EMBL" id="MDU0352810.1"/>
    </source>
</evidence>
<dbReference type="SUPFAM" id="SSF55785">
    <property type="entry name" value="PYP-like sensor domain (PAS domain)"/>
    <property type="match status" value="2"/>
</dbReference>
<dbReference type="Gene3D" id="3.30.565.10">
    <property type="entry name" value="Histidine kinase-like ATPase, C-terminal domain"/>
    <property type="match status" value="1"/>
</dbReference>
<keyword evidence="10" id="KW-1133">Transmembrane helix</keyword>
<dbReference type="InterPro" id="IPR001610">
    <property type="entry name" value="PAC"/>
</dbReference>
<dbReference type="InterPro" id="IPR003594">
    <property type="entry name" value="HATPase_dom"/>
</dbReference>
<evidence type="ECO:0000256" key="11">
    <source>
        <dbReference type="ARBA" id="ARBA00023012"/>
    </source>
</evidence>
<evidence type="ECO:0000256" key="9">
    <source>
        <dbReference type="ARBA" id="ARBA00022840"/>
    </source>
</evidence>
<comment type="catalytic activity">
    <reaction evidence="1">
        <text>ATP + protein L-histidine = ADP + protein N-phospho-L-histidine.</text>
        <dbReference type="EC" id="2.7.13.3"/>
    </reaction>
</comment>
<accession>A0ABU3SS45</accession>
<dbReference type="InterPro" id="IPR036890">
    <property type="entry name" value="HATPase_C_sf"/>
</dbReference>
<dbReference type="Gene3D" id="3.30.450.20">
    <property type="entry name" value="PAS domain"/>
    <property type="match status" value="2"/>
</dbReference>
<keyword evidence="17" id="KW-1185">Reference proteome</keyword>
<proteinExistence type="predicted"/>
<dbReference type="Proteomes" id="UP001247805">
    <property type="component" value="Unassembled WGS sequence"/>
</dbReference>
<keyword evidence="7" id="KW-0547">Nucleotide-binding</keyword>
<evidence type="ECO:0000313" key="17">
    <source>
        <dbReference type="Proteomes" id="UP001247805"/>
    </source>
</evidence>
<evidence type="ECO:0000256" key="5">
    <source>
        <dbReference type="ARBA" id="ARBA00022679"/>
    </source>
</evidence>
<comment type="subcellular location">
    <subcellularLocation>
        <location evidence="2">Membrane</location>
        <topology evidence="2">Multi-pass membrane protein</topology>
    </subcellularLocation>
</comment>
<dbReference type="SMART" id="SM00086">
    <property type="entry name" value="PAC"/>
    <property type="match status" value="2"/>
</dbReference>
<dbReference type="InterPro" id="IPR050351">
    <property type="entry name" value="BphY/WalK/GraS-like"/>
</dbReference>
<dbReference type="InterPro" id="IPR000700">
    <property type="entry name" value="PAS-assoc_C"/>
</dbReference>
<keyword evidence="5" id="KW-0808">Transferase</keyword>
<dbReference type="Pfam" id="PF02518">
    <property type="entry name" value="HATPase_c"/>
    <property type="match status" value="1"/>
</dbReference>
<dbReference type="NCBIfam" id="TIGR00229">
    <property type="entry name" value="sensory_box"/>
    <property type="match status" value="2"/>
</dbReference>
<dbReference type="Pfam" id="PF13426">
    <property type="entry name" value="PAS_9"/>
    <property type="match status" value="1"/>
</dbReference>
<dbReference type="CDD" id="cd00082">
    <property type="entry name" value="HisKA"/>
    <property type="match status" value="1"/>
</dbReference>
<dbReference type="InterPro" id="IPR036097">
    <property type="entry name" value="HisK_dim/P_sf"/>
</dbReference>
<comment type="caution">
    <text evidence="16">The sequence shown here is derived from an EMBL/GenBank/DDBJ whole genome shotgun (WGS) entry which is preliminary data.</text>
</comment>
<evidence type="ECO:0000259" key="15">
    <source>
        <dbReference type="PROSITE" id="PS50113"/>
    </source>
</evidence>
<dbReference type="SMART" id="SM00387">
    <property type="entry name" value="HATPase_c"/>
    <property type="match status" value="1"/>
</dbReference>
<dbReference type="CDD" id="cd00130">
    <property type="entry name" value="PAS"/>
    <property type="match status" value="2"/>
</dbReference>
<dbReference type="PROSITE" id="PS50112">
    <property type="entry name" value="PAS"/>
    <property type="match status" value="2"/>
</dbReference>
<sequence>MSAKSPTNTSAKKQSSIHSSKLEAVLNTVIDGIVTINNKGVILSFNPSAERIFGYSVNEVLGKNVKILMPNPYHDEHDGYLQNYLSTGNKKVIGKGRQVEAQRKDGSIFSMELGLNEMVIDNETMFVGTIRDISDRKFAEQALKENQAKLQAIVDHTVDGLITINEKGMIETFNRACEDIFGYSASEVIDKNVKMLMPEPYHGEHDNYLNNYHKSGNKKIIGLGREVKGRRKNGSTFPLDLSVSEVNVNGLRLYSGIVRDITEQKKSEEAIRQANAELEEFSYRTSHDLRSPLVSSIKLLDMVQFAIQNDEKDQALMSIGYVQKSLYQLESLVKDILTLAQVTKEPENVELVNIETLVSQALDKLQHMDNFDRLVIERDMRFNDQFLTKKNRLVLIIENLLSNAVKYQDLKKDASFLQISSYQEDNHLVLKVSDNGLGIPENQQNQLFQMFKRFHPKIAFGSGLGLYMMKKSVDILEGKIRFENQNDGCAFIVTLPMSLSQKSL</sequence>
<dbReference type="InterPro" id="IPR035965">
    <property type="entry name" value="PAS-like_dom_sf"/>
</dbReference>
<dbReference type="InterPro" id="IPR003661">
    <property type="entry name" value="HisK_dim/P_dom"/>
</dbReference>
<evidence type="ECO:0000256" key="2">
    <source>
        <dbReference type="ARBA" id="ARBA00004141"/>
    </source>
</evidence>
<dbReference type="PRINTS" id="PR00344">
    <property type="entry name" value="BCTRLSENSOR"/>
</dbReference>
<feature type="domain" description="PAS" evidence="14">
    <location>
        <begin position="18"/>
        <end position="88"/>
    </location>
</feature>
<dbReference type="InterPro" id="IPR000014">
    <property type="entry name" value="PAS"/>
</dbReference>
<dbReference type="PROSITE" id="PS50113">
    <property type="entry name" value="PAC"/>
    <property type="match status" value="2"/>
</dbReference>
<dbReference type="PROSITE" id="PS50109">
    <property type="entry name" value="HIS_KIN"/>
    <property type="match status" value="1"/>
</dbReference>
<evidence type="ECO:0000256" key="6">
    <source>
        <dbReference type="ARBA" id="ARBA00022692"/>
    </source>
</evidence>
<dbReference type="PANTHER" id="PTHR42878">
    <property type="entry name" value="TWO-COMPONENT HISTIDINE KINASE"/>
    <property type="match status" value="1"/>
</dbReference>
<keyword evidence="12" id="KW-0472">Membrane</keyword>
<dbReference type="SMART" id="SM00091">
    <property type="entry name" value="PAS"/>
    <property type="match status" value="2"/>
</dbReference>
<keyword evidence="9" id="KW-0067">ATP-binding</keyword>
<evidence type="ECO:0000256" key="12">
    <source>
        <dbReference type="ARBA" id="ARBA00023136"/>
    </source>
</evidence>
<name>A0ABU3SS45_9ALTE</name>
<keyword evidence="4" id="KW-0597">Phosphoprotein</keyword>
<gene>
    <name evidence="16" type="ORF">RS130_01720</name>
</gene>
<evidence type="ECO:0000256" key="1">
    <source>
        <dbReference type="ARBA" id="ARBA00000085"/>
    </source>
</evidence>
<dbReference type="Gene3D" id="1.10.287.130">
    <property type="match status" value="1"/>
</dbReference>
<reference evidence="16 17" key="1">
    <citation type="submission" date="2023-10" db="EMBL/GenBank/DDBJ databases">
        <title>Glaciecola aquimarina strain GGW-M5 nov., isolated from a coastal seawater.</title>
        <authorList>
            <person name="Bayburt H."/>
            <person name="Kim J.M."/>
            <person name="Choi B.J."/>
            <person name="Jeon C.O."/>
        </authorList>
    </citation>
    <scope>NUCLEOTIDE SEQUENCE [LARGE SCALE GENOMIC DNA]</scope>
    <source>
        <strain evidence="16 17">KCTC 32108</strain>
    </source>
</reference>
<feature type="domain" description="PAC" evidence="15">
    <location>
        <begin position="223"/>
        <end position="273"/>
    </location>
</feature>
<dbReference type="InterPro" id="IPR005467">
    <property type="entry name" value="His_kinase_dom"/>
</dbReference>
<feature type="domain" description="PAC" evidence="15">
    <location>
        <begin position="95"/>
        <end position="145"/>
    </location>
</feature>
<evidence type="ECO:0000259" key="13">
    <source>
        <dbReference type="PROSITE" id="PS50109"/>
    </source>
</evidence>
<protein>
    <recommendedName>
        <fullName evidence="3">histidine kinase</fullName>
        <ecNumber evidence="3">2.7.13.3</ecNumber>
    </recommendedName>
</protein>
<keyword evidence="6" id="KW-0812">Transmembrane</keyword>
<dbReference type="PANTHER" id="PTHR42878:SF7">
    <property type="entry name" value="SENSOR HISTIDINE KINASE GLRK"/>
    <property type="match status" value="1"/>
</dbReference>
<evidence type="ECO:0000256" key="7">
    <source>
        <dbReference type="ARBA" id="ARBA00022741"/>
    </source>
</evidence>
<dbReference type="SUPFAM" id="SSF55874">
    <property type="entry name" value="ATPase domain of HSP90 chaperone/DNA topoisomerase II/histidine kinase"/>
    <property type="match status" value="1"/>
</dbReference>
<feature type="domain" description="Histidine kinase" evidence="13">
    <location>
        <begin position="284"/>
        <end position="499"/>
    </location>
</feature>
<dbReference type="Pfam" id="PF00989">
    <property type="entry name" value="PAS"/>
    <property type="match status" value="1"/>
</dbReference>
<dbReference type="SUPFAM" id="SSF47384">
    <property type="entry name" value="Homodimeric domain of signal transducing histidine kinase"/>
    <property type="match status" value="1"/>
</dbReference>
<feature type="domain" description="PAS" evidence="14">
    <location>
        <begin position="146"/>
        <end position="199"/>
    </location>
</feature>
<evidence type="ECO:0000256" key="10">
    <source>
        <dbReference type="ARBA" id="ARBA00022989"/>
    </source>
</evidence>
<dbReference type="RefSeq" id="WP_316024517.1">
    <property type="nucleotide sequence ID" value="NZ_JAWDIO010000002.1"/>
</dbReference>
<dbReference type="GO" id="GO:0016301">
    <property type="term" value="F:kinase activity"/>
    <property type="evidence" value="ECO:0007669"/>
    <property type="project" value="UniProtKB-KW"/>
</dbReference>
<dbReference type="EMBL" id="JAWDIO010000002">
    <property type="protein sequence ID" value="MDU0352810.1"/>
    <property type="molecule type" value="Genomic_DNA"/>
</dbReference>
<dbReference type="EC" id="2.7.13.3" evidence="3"/>
<dbReference type="CDD" id="cd00075">
    <property type="entry name" value="HATPase"/>
    <property type="match status" value="1"/>
</dbReference>
<dbReference type="InterPro" id="IPR013767">
    <property type="entry name" value="PAS_fold"/>
</dbReference>
<dbReference type="InterPro" id="IPR004358">
    <property type="entry name" value="Sig_transdc_His_kin-like_C"/>
</dbReference>